<dbReference type="PANTHER" id="PTHR38115">
    <property type="entry name" value="LIPOCALIN-LIKE DOMAIN-CONTAINING PROTEIN"/>
    <property type="match status" value="1"/>
</dbReference>
<gene>
    <name evidence="1" type="ORF">PHACADRAFT_201373</name>
</gene>
<proteinExistence type="predicted"/>
<dbReference type="EMBL" id="JH930480">
    <property type="protein sequence ID" value="EKM49682.1"/>
    <property type="molecule type" value="Genomic_DNA"/>
</dbReference>
<protein>
    <submittedName>
        <fullName evidence="1">Uncharacterized protein</fullName>
    </submittedName>
</protein>
<evidence type="ECO:0000313" key="2">
    <source>
        <dbReference type="Proteomes" id="UP000008370"/>
    </source>
</evidence>
<name>K5WHI2_PHACS</name>
<dbReference type="Proteomes" id="UP000008370">
    <property type="component" value="Unassembled WGS sequence"/>
</dbReference>
<dbReference type="InParanoid" id="K5WHI2"/>
<dbReference type="GeneID" id="18911603"/>
<dbReference type="PANTHER" id="PTHR38115:SF1">
    <property type="entry name" value="LIPOCALIN-LIKE DOMAIN-CONTAINING PROTEIN"/>
    <property type="match status" value="1"/>
</dbReference>
<dbReference type="OrthoDB" id="425354at2759"/>
<evidence type="ECO:0000313" key="1">
    <source>
        <dbReference type="EMBL" id="EKM49682.1"/>
    </source>
</evidence>
<accession>K5WHI2</accession>
<dbReference type="RefSeq" id="XP_007401740.1">
    <property type="nucleotide sequence ID" value="XM_007401678.1"/>
</dbReference>
<organism evidence="1 2">
    <name type="scientific">Phanerochaete carnosa (strain HHB-10118-sp)</name>
    <name type="common">White-rot fungus</name>
    <name type="synonym">Peniophora carnosa</name>
    <dbReference type="NCBI Taxonomy" id="650164"/>
    <lineage>
        <taxon>Eukaryota</taxon>
        <taxon>Fungi</taxon>
        <taxon>Dikarya</taxon>
        <taxon>Basidiomycota</taxon>
        <taxon>Agaricomycotina</taxon>
        <taxon>Agaricomycetes</taxon>
        <taxon>Polyporales</taxon>
        <taxon>Phanerochaetaceae</taxon>
        <taxon>Phanerochaete</taxon>
    </lineage>
</organism>
<dbReference type="KEGG" id="pco:PHACADRAFT_201373"/>
<sequence length="187" mass="20108">MSVPTTISALNFSGVYTQNNSLSDASSLTAMTKAQGVSEEHLKVFAKASITLTIKHTTANGVETIEEEYKSDVSDVDDRLELLELGAPERTAESKIIGETAVSAARVLLKDVEEASLIGGWDKVTEEHGLVLVTLRGASGNDWTSKMAQGFQEVGGERRFVRRIAFTSGVGEKHTACLVFDYQGPAN</sequence>
<reference evidence="1 2" key="1">
    <citation type="journal article" date="2012" name="BMC Genomics">
        <title>Comparative genomics of the white-rot fungi, Phanerochaete carnosa and P. chrysosporium, to elucidate the genetic basis of the distinct wood types they colonize.</title>
        <authorList>
            <person name="Suzuki H."/>
            <person name="MacDonald J."/>
            <person name="Syed K."/>
            <person name="Salamov A."/>
            <person name="Hori C."/>
            <person name="Aerts A."/>
            <person name="Henrissat B."/>
            <person name="Wiebenga A."/>
            <person name="vanKuyk P.A."/>
            <person name="Barry K."/>
            <person name="Lindquist E."/>
            <person name="LaButti K."/>
            <person name="Lapidus A."/>
            <person name="Lucas S."/>
            <person name="Coutinho P."/>
            <person name="Gong Y."/>
            <person name="Samejima M."/>
            <person name="Mahadevan R."/>
            <person name="Abou-Zaid M."/>
            <person name="de Vries R.P."/>
            <person name="Igarashi K."/>
            <person name="Yadav J.S."/>
            <person name="Grigoriev I.V."/>
            <person name="Master E.R."/>
        </authorList>
    </citation>
    <scope>NUCLEOTIDE SEQUENCE [LARGE SCALE GENOMIC DNA]</scope>
    <source>
        <strain evidence="1 2">HHB-10118-sp</strain>
    </source>
</reference>
<dbReference type="AlphaFoldDB" id="K5WHI2"/>
<keyword evidence="2" id="KW-1185">Reference proteome</keyword>
<dbReference type="InterPro" id="IPR053037">
    <property type="entry name" value="Pericyclase_pydY-like"/>
</dbReference>
<dbReference type="HOGENOM" id="CLU_1448197_0_0_1"/>